<dbReference type="EMBL" id="JAUHQC010000011">
    <property type="protein sequence ID" value="MDN4533588.1"/>
    <property type="molecule type" value="Genomic_DNA"/>
</dbReference>
<name>A0AAP8PPP0_9STAP</name>
<dbReference type="RefSeq" id="WP_059107502.1">
    <property type="nucleotide sequence ID" value="NZ_AP024589.1"/>
</dbReference>
<evidence type="ECO:0000313" key="5">
    <source>
        <dbReference type="Proteomes" id="UP000242470"/>
    </source>
</evidence>
<dbReference type="Proteomes" id="UP001171687">
    <property type="component" value="Unassembled WGS sequence"/>
</dbReference>
<dbReference type="Proteomes" id="UP000242470">
    <property type="component" value="Unassembled WGS sequence"/>
</dbReference>
<evidence type="ECO:0000313" key="4">
    <source>
        <dbReference type="EMBL" id="PNZ68058.1"/>
    </source>
</evidence>
<dbReference type="SUPFAM" id="SSF55961">
    <property type="entry name" value="Bet v1-like"/>
    <property type="match status" value="1"/>
</dbReference>
<dbReference type="GeneID" id="64981499"/>
<proteinExistence type="inferred from homology"/>
<dbReference type="InterPro" id="IPR023393">
    <property type="entry name" value="START-like_dom_sf"/>
</dbReference>
<organism evidence="4 5">
    <name type="scientific">Staphylococcus auricularis</name>
    <dbReference type="NCBI Taxonomy" id="29379"/>
    <lineage>
        <taxon>Bacteria</taxon>
        <taxon>Bacillati</taxon>
        <taxon>Bacillota</taxon>
        <taxon>Bacilli</taxon>
        <taxon>Bacillales</taxon>
        <taxon>Staphylococcaceae</taxon>
        <taxon>Staphylococcus</taxon>
    </lineage>
</organism>
<dbReference type="Gene3D" id="3.30.530.20">
    <property type="match status" value="1"/>
</dbReference>
<comment type="similarity">
    <text evidence="1">Belongs to the AHA1 family.</text>
</comment>
<evidence type="ECO:0000313" key="3">
    <source>
        <dbReference type="EMBL" id="MDN4533588.1"/>
    </source>
</evidence>
<dbReference type="EMBL" id="PPQW01000021">
    <property type="protein sequence ID" value="PNZ68058.1"/>
    <property type="molecule type" value="Genomic_DNA"/>
</dbReference>
<evidence type="ECO:0000259" key="2">
    <source>
        <dbReference type="Pfam" id="PF08327"/>
    </source>
</evidence>
<reference evidence="4 5" key="1">
    <citation type="submission" date="2017-08" db="EMBL/GenBank/DDBJ databases">
        <title>Draft genome sequences of 64 type strains of genus Staph aureus.</title>
        <authorList>
            <person name="Cole K."/>
            <person name="Golubchik T."/>
            <person name="Russell J."/>
            <person name="Foster D."/>
            <person name="Llewelyn M."/>
            <person name="Wilson D."/>
            <person name="Crook D."/>
            <person name="Paul J."/>
        </authorList>
    </citation>
    <scope>NUCLEOTIDE SEQUENCE [LARGE SCALE GENOMIC DNA]</scope>
    <source>
        <strain evidence="4 5">NCTC 12101</strain>
    </source>
</reference>
<accession>A0AAP8PPP0</accession>
<evidence type="ECO:0000256" key="1">
    <source>
        <dbReference type="ARBA" id="ARBA00006817"/>
    </source>
</evidence>
<dbReference type="InterPro" id="IPR013538">
    <property type="entry name" value="ASHA1/2-like_C"/>
</dbReference>
<reference evidence="3" key="2">
    <citation type="submission" date="2023-07" db="EMBL/GenBank/DDBJ databases">
        <title>Evaluation of the beneficial properties of pineapple isolates.</title>
        <authorList>
            <person name="Adefiranye O."/>
        </authorList>
    </citation>
    <scope>NUCLEOTIDE SEQUENCE</scope>
    <source>
        <strain evidence="3">PAPLE_T1</strain>
    </source>
</reference>
<gene>
    <name evidence="4" type="ORF">CD158_04645</name>
    <name evidence="3" type="ORF">QYH67_08435</name>
</gene>
<dbReference type="AlphaFoldDB" id="A0AAP8PPP0"/>
<feature type="domain" description="Activator of Hsp90 ATPase homologue 1/2-like C-terminal" evidence="2">
    <location>
        <begin position="22"/>
        <end position="161"/>
    </location>
</feature>
<sequence length="171" mass="20397">MAKYNIEDENIEINLERLFKQPSEDVYRAWTEEAFLKQWFMTTERTNQSIKLDIDDNGSYEIVDQINGKRNLVKGQFLTLSPFEYIEMTVGMPEISDDEDKIEVEIFEREPGVTQMNVTYIALLPKERRLSTLEYKQKKKEYHDSTKHGFEIMFDRMQQALIDEEQEDDFS</sequence>
<protein>
    <submittedName>
        <fullName evidence="4">SRPBCC domain-containing protein</fullName>
    </submittedName>
</protein>
<comment type="caution">
    <text evidence="4">The sequence shown here is derived from an EMBL/GenBank/DDBJ whole genome shotgun (WGS) entry which is preliminary data.</text>
</comment>
<dbReference type="Pfam" id="PF08327">
    <property type="entry name" value="AHSA1"/>
    <property type="match status" value="1"/>
</dbReference>
<dbReference type="CDD" id="cd07814">
    <property type="entry name" value="SRPBCC_CalC_Aha1-like"/>
    <property type="match status" value="1"/>
</dbReference>